<dbReference type="InterPro" id="IPR029071">
    <property type="entry name" value="Ubiquitin-like_domsf"/>
</dbReference>
<dbReference type="Gene3D" id="3.10.20.90">
    <property type="entry name" value="Phosphatidylinositol 3-kinase Catalytic Subunit, Chain A, domain 1"/>
    <property type="match status" value="1"/>
</dbReference>
<dbReference type="InterPro" id="IPR019747">
    <property type="entry name" value="FERM_CS"/>
</dbReference>
<dbReference type="InterPro" id="IPR000242">
    <property type="entry name" value="PTP_cat"/>
</dbReference>
<evidence type="ECO:0000313" key="13">
    <source>
        <dbReference type="EMBL" id="PAA92740.1"/>
    </source>
</evidence>
<dbReference type="Pfam" id="PF09380">
    <property type="entry name" value="FERM_C"/>
    <property type="match status" value="1"/>
</dbReference>
<keyword evidence="4" id="KW-0963">Cytoplasm</keyword>
<dbReference type="InterPro" id="IPR019749">
    <property type="entry name" value="Band_41_domain"/>
</dbReference>
<evidence type="ECO:0000313" key="14">
    <source>
        <dbReference type="Proteomes" id="UP000215902"/>
    </source>
</evidence>
<proteinExistence type="inferred from homology"/>
<evidence type="ECO:0000256" key="3">
    <source>
        <dbReference type="ARBA" id="ARBA00013064"/>
    </source>
</evidence>
<dbReference type="InterPro" id="IPR001478">
    <property type="entry name" value="PDZ"/>
</dbReference>
<dbReference type="SUPFAM" id="SSF50156">
    <property type="entry name" value="PDZ domain-like"/>
    <property type="match status" value="1"/>
</dbReference>
<keyword evidence="5" id="KW-0378">Hydrolase</keyword>
<accession>A0A267H354</accession>
<dbReference type="CDD" id="cd17100">
    <property type="entry name" value="FERM_F1_PTPN3_like"/>
    <property type="match status" value="1"/>
</dbReference>
<dbReference type="Pfam" id="PF00102">
    <property type="entry name" value="Y_phosphatase"/>
    <property type="match status" value="1"/>
</dbReference>
<dbReference type="Gene3D" id="2.30.29.30">
    <property type="entry name" value="Pleckstrin-homology domain (PH domain)/Phosphotyrosine-binding domain (PTB)"/>
    <property type="match status" value="1"/>
</dbReference>
<dbReference type="STRING" id="282301.A0A267H354"/>
<dbReference type="InterPro" id="IPR000387">
    <property type="entry name" value="Tyr_Pase_dom"/>
</dbReference>
<feature type="domain" description="FERM" evidence="11">
    <location>
        <begin position="26"/>
        <end position="307"/>
    </location>
</feature>
<evidence type="ECO:0000259" key="12">
    <source>
        <dbReference type="PROSITE" id="PS50106"/>
    </source>
</evidence>
<dbReference type="SUPFAM" id="SSF54236">
    <property type="entry name" value="Ubiquitin-like"/>
    <property type="match status" value="1"/>
</dbReference>
<dbReference type="OrthoDB" id="5854685at2759"/>
<dbReference type="SUPFAM" id="SSF52799">
    <property type="entry name" value="(Phosphotyrosine protein) phosphatases II"/>
    <property type="match status" value="1"/>
</dbReference>
<evidence type="ECO:0000256" key="5">
    <source>
        <dbReference type="ARBA" id="ARBA00022801"/>
    </source>
</evidence>
<dbReference type="Gene3D" id="3.90.190.10">
    <property type="entry name" value="Protein tyrosine phosphatase superfamily"/>
    <property type="match status" value="1"/>
</dbReference>
<dbReference type="PANTHER" id="PTHR45706:SF4">
    <property type="entry name" value="TYROSINE-PROTEIN PHOSPHATASE"/>
    <property type="match status" value="1"/>
</dbReference>
<protein>
    <recommendedName>
        <fullName evidence="3">protein-tyrosine-phosphatase</fullName>
        <ecNumber evidence="3">3.1.3.48</ecNumber>
    </recommendedName>
</protein>
<evidence type="ECO:0000256" key="4">
    <source>
        <dbReference type="ARBA" id="ARBA00022490"/>
    </source>
</evidence>
<evidence type="ECO:0000256" key="7">
    <source>
        <dbReference type="ARBA" id="ARBA00023212"/>
    </source>
</evidence>
<feature type="compositionally biased region" description="Gly residues" evidence="8">
    <location>
        <begin position="407"/>
        <end position="417"/>
    </location>
</feature>
<dbReference type="Pfam" id="PF09379">
    <property type="entry name" value="FERM_N"/>
    <property type="match status" value="1"/>
</dbReference>
<dbReference type="SMART" id="SM00295">
    <property type="entry name" value="B41"/>
    <property type="match status" value="1"/>
</dbReference>
<dbReference type="Gene3D" id="2.30.42.10">
    <property type="match status" value="1"/>
</dbReference>
<dbReference type="InterPro" id="IPR011993">
    <property type="entry name" value="PH-like_dom_sf"/>
</dbReference>
<evidence type="ECO:0000256" key="2">
    <source>
        <dbReference type="ARBA" id="ARBA00009649"/>
    </source>
</evidence>
<comment type="caution">
    <text evidence="13">The sequence shown here is derived from an EMBL/GenBank/DDBJ whole genome shotgun (WGS) entry which is preliminary data.</text>
</comment>
<name>A0A267H354_9PLAT</name>
<dbReference type="PROSITE" id="PS50055">
    <property type="entry name" value="TYR_PHOSPHATASE_PTP"/>
    <property type="match status" value="1"/>
</dbReference>
<dbReference type="InterPro" id="IPR014847">
    <property type="entry name" value="FA"/>
</dbReference>
<dbReference type="SUPFAM" id="SSF47031">
    <property type="entry name" value="Second domain of FERM"/>
    <property type="match status" value="1"/>
</dbReference>
<dbReference type="InterPro" id="IPR003595">
    <property type="entry name" value="Tyr_Pase_cat"/>
</dbReference>
<dbReference type="FunFam" id="2.30.29.30:FF:000002">
    <property type="entry name" value="Band 4.1-like protein 5 isoform 1"/>
    <property type="match status" value="1"/>
</dbReference>
<dbReference type="InterPro" id="IPR014352">
    <property type="entry name" value="FERM/acyl-CoA-bd_prot_sf"/>
</dbReference>
<feature type="region of interest" description="Disordered" evidence="8">
    <location>
        <begin position="332"/>
        <end position="480"/>
    </location>
</feature>
<feature type="compositionally biased region" description="Basic and acidic residues" evidence="8">
    <location>
        <begin position="332"/>
        <end position="350"/>
    </location>
</feature>
<keyword evidence="7" id="KW-0206">Cytoskeleton</keyword>
<evidence type="ECO:0000256" key="8">
    <source>
        <dbReference type="SAM" id="MobiDB-lite"/>
    </source>
</evidence>
<feature type="domain" description="Tyrosine-protein phosphatase" evidence="9">
    <location>
        <begin position="726"/>
        <end position="1003"/>
    </location>
</feature>
<dbReference type="GO" id="GO:0004725">
    <property type="term" value="F:protein tyrosine phosphatase activity"/>
    <property type="evidence" value="ECO:0007669"/>
    <property type="project" value="UniProtKB-EC"/>
</dbReference>
<dbReference type="InterPro" id="IPR036034">
    <property type="entry name" value="PDZ_sf"/>
</dbReference>
<dbReference type="SMART" id="SM00228">
    <property type="entry name" value="PDZ"/>
    <property type="match status" value="1"/>
</dbReference>
<dbReference type="AlphaFoldDB" id="A0A267H354"/>
<feature type="region of interest" description="Disordered" evidence="8">
    <location>
        <begin position="660"/>
        <end position="679"/>
    </location>
</feature>
<feature type="compositionally biased region" description="Polar residues" evidence="8">
    <location>
        <begin position="462"/>
        <end position="473"/>
    </location>
</feature>
<dbReference type="Pfam" id="PF00373">
    <property type="entry name" value="FERM_M"/>
    <property type="match status" value="1"/>
</dbReference>
<comment type="subcellular location">
    <subcellularLocation>
        <location evidence="1">Cytoplasm</location>
        <location evidence="1">Cytoskeleton</location>
    </subcellularLocation>
</comment>
<feature type="domain" description="PDZ" evidence="12">
    <location>
        <begin position="533"/>
        <end position="608"/>
    </location>
</feature>
<evidence type="ECO:0000259" key="11">
    <source>
        <dbReference type="PROSITE" id="PS50057"/>
    </source>
</evidence>
<dbReference type="InterPro" id="IPR018980">
    <property type="entry name" value="FERM_PH-like_C"/>
</dbReference>
<dbReference type="PRINTS" id="PR00700">
    <property type="entry name" value="PRTYPHPHTASE"/>
</dbReference>
<dbReference type="PANTHER" id="PTHR45706">
    <property type="entry name" value="TYROSINE-PROTEIN PHOSPHATASE"/>
    <property type="match status" value="1"/>
</dbReference>
<dbReference type="InterPro" id="IPR000299">
    <property type="entry name" value="FERM_domain"/>
</dbReference>
<dbReference type="Pfam" id="PF08736">
    <property type="entry name" value="FA"/>
    <property type="match status" value="1"/>
</dbReference>
<evidence type="ECO:0000259" key="10">
    <source>
        <dbReference type="PROSITE" id="PS50056"/>
    </source>
</evidence>
<dbReference type="Pfam" id="PF00595">
    <property type="entry name" value="PDZ"/>
    <property type="match status" value="1"/>
</dbReference>
<dbReference type="FunFam" id="1.20.80.10:FF:000003">
    <property type="entry name" value="Tyrosine-protein phosphatase non-receptor type 4"/>
    <property type="match status" value="1"/>
</dbReference>
<dbReference type="EC" id="3.1.3.48" evidence="3"/>
<dbReference type="GO" id="GO:0016020">
    <property type="term" value="C:membrane"/>
    <property type="evidence" value="ECO:0007669"/>
    <property type="project" value="UniProtKB-ARBA"/>
</dbReference>
<dbReference type="SMART" id="SM00404">
    <property type="entry name" value="PTPc_motif"/>
    <property type="match status" value="1"/>
</dbReference>
<dbReference type="Proteomes" id="UP000215902">
    <property type="component" value="Unassembled WGS sequence"/>
</dbReference>
<reference evidence="13 14" key="1">
    <citation type="submission" date="2017-06" db="EMBL/GenBank/DDBJ databases">
        <title>A platform for efficient transgenesis in Macrostomum lignano, a flatworm model organism for stem cell research.</title>
        <authorList>
            <person name="Berezikov E."/>
        </authorList>
    </citation>
    <scope>NUCLEOTIDE SEQUENCE [LARGE SCALE GENOMIC DNA]</scope>
    <source>
        <strain evidence="13">DV1</strain>
        <tissue evidence="13">Whole organism</tissue>
    </source>
</reference>
<dbReference type="InterPro" id="IPR016130">
    <property type="entry name" value="Tyr_Pase_AS"/>
</dbReference>
<dbReference type="CDD" id="cd14473">
    <property type="entry name" value="FERM_B-lobe"/>
    <property type="match status" value="1"/>
</dbReference>
<dbReference type="PROSITE" id="PS50057">
    <property type="entry name" value="FERM_3"/>
    <property type="match status" value="1"/>
</dbReference>
<dbReference type="InterPro" id="IPR035963">
    <property type="entry name" value="FERM_2"/>
</dbReference>
<feature type="compositionally biased region" description="Polar residues" evidence="8">
    <location>
        <begin position="372"/>
        <end position="388"/>
    </location>
</feature>
<dbReference type="PROSITE" id="PS00660">
    <property type="entry name" value="FERM_1"/>
    <property type="match status" value="1"/>
</dbReference>
<dbReference type="SMART" id="SM01196">
    <property type="entry name" value="FERM_C"/>
    <property type="match status" value="1"/>
</dbReference>
<dbReference type="PROSITE" id="PS00383">
    <property type="entry name" value="TYR_PHOSPHATASE_1"/>
    <property type="match status" value="1"/>
</dbReference>
<gene>
    <name evidence="13" type="ORF">BOX15_Mlig027280g4</name>
</gene>
<evidence type="ECO:0000259" key="9">
    <source>
        <dbReference type="PROSITE" id="PS50055"/>
    </source>
</evidence>
<dbReference type="SUPFAM" id="SSF50729">
    <property type="entry name" value="PH domain-like"/>
    <property type="match status" value="1"/>
</dbReference>
<dbReference type="InterPro" id="IPR029021">
    <property type="entry name" value="Prot-tyrosine_phosphatase-like"/>
</dbReference>
<evidence type="ECO:0000256" key="1">
    <source>
        <dbReference type="ARBA" id="ARBA00004245"/>
    </source>
</evidence>
<dbReference type="Gene3D" id="1.20.80.10">
    <property type="match status" value="1"/>
</dbReference>
<keyword evidence="14" id="KW-1185">Reference proteome</keyword>
<dbReference type="CDD" id="cd06706">
    <property type="entry name" value="PDZ_PTPN3-4-like"/>
    <property type="match status" value="1"/>
</dbReference>
<feature type="compositionally biased region" description="Low complexity" evidence="8">
    <location>
        <begin position="445"/>
        <end position="461"/>
    </location>
</feature>
<sequence>MSFRFIGSYHVARTEAASRQEPANQVRCIVIFLDDTHTSFDVDRKCKGQALLDSVFEYLELLERDYFGLEFQDEPNSKRWVDPTKPLRKQLKHVPPPYNFHFGVKFYASDPSRLQEEYTRYHFFLQLKKDLLSGRLLCPYDTAVLLASYALQSELGDYNAEQHRDGYVGDFRFLPNQTPAFEKDVALLHQKHRSLTPACAELSFLHTARQLEHYGCFLFPVTDAEKTEMQVGVNASGVAVFRGPQRLHLYSWLSLLKISFKRKNFLLSVRDSTGATQTLTFSLASSRACKWLWQTCVEHHAFFRLHRPPAPQQSGAILGLVGGSKFRYSGRTEHQAAEELKRRPRLERSFTRTPSSRRTLQRPPGYQHHSRTASNGRLINDDGASTSDGGFLPSRSAYSYATMPRNRGGGASGGGGAAIALKSQPPPHQQHRPGFRSSARQLSTSVAAAAAPASAAVQPPSFSRQGSLMQQPQAALAQHRSSVSTAAGVSSSAGPASITFGRSAASSIAKEPPGLQDAGQHLSAINYAESLVTIRIKPDESGRFGFNVKGGYDQGLPILVSKVAPNMPADISIPRLHEGDQVLYINGRDMGTHTHEQAVHFIKAAAEKHSGELVLVVRPAMYTDDGVGGEETEIGVGRAAQQQQQQQQIRAAASLDELSNSGQQSAVSTLRSSVRHQASAIPQQPAAMQHLLQQQQQQQQQLQLKQPQTLAESMQQLDESLRNGTALVQFEHLYRRKPGLSMTAARQPENVVKNRYRDISPYDATRVTLQDASITGTDYINASFVNMEIPLPSGIVNRYIAAQGPLANTCADFWLMCWEQSVSLVAMLTASVERGRAKCHQYWPKLYECAEFAGLAVTCVSEQLAEDGAAAAPAVVAGSADDPAGICVREFILSRGGRERQVTQLQYSSWPDHGTPVSHAEFLAFVSKVRSLRSGHLEPMVVHCSAGIGRTGVLITMETALCLLEAGLPVCPLEIVRRMRDQRAMLIQTPSQFKFVCEAILHCYGQQQQDSSSEPPAAASG</sequence>
<keyword evidence="6" id="KW-0904">Protein phosphatase</keyword>
<dbReference type="SMART" id="SM01195">
    <property type="entry name" value="FA"/>
    <property type="match status" value="1"/>
</dbReference>
<dbReference type="FunFam" id="3.10.20.90:FF:000039">
    <property type="entry name" value="Tyrosine-protein phosphatase non-receptor type"/>
    <property type="match status" value="1"/>
</dbReference>
<organism evidence="13 14">
    <name type="scientific">Macrostomum lignano</name>
    <dbReference type="NCBI Taxonomy" id="282301"/>
    <lineage>
        <taxon>Eukaryota</taxon>
        <taxon>Metazoa</taxon>
        <taxon>Spiralia</taxon>
        <taxon>Lophotrochozoa</taxon>
        <taxon>Platyhelminthes</taxon>
        <taxon>Rhabditophora</taxon>
        <taxon>Macrostomorpha</taxon>
        <taxon>Macrostomida</taxon>
        <taxon>Macrostomidae</taxon>
        <taxon>Macrostomum</taxon>
    </lineage>
</organism>
<evidence type="ECO:0000256" key="6">
    <source>
        <dbReference type="ARBA" id="ARBA00022912"/>
    </source>
</evidence>
<feature type="domain" description="Tyrosine specific protein phosphatases" evidence="10">
    <location>
        <begin position="923"/>
        <end position="994"/>
    </location>
</feature>
<dbReference type="EMBL" id="NIVC01000040">
    <property type="protein sequence ID" value="PAA92740.1"/>
    <property type="molecule type" value="Genomic_DNA"/>
</dbReference>
<dbReference type="PRINTS" id="PR00935">
    <property type="entry name" value="BAND41"/>
</dbReference>
<dbReference type="InterPro" id="IPR018979">
    <property type="entry name" value="FERM_N"/>
</dbReference>
<comment type="similarity">
    <text evidence="2">Belongs to the protein-tyrosine phosphatase family. Non-receptor class subfamily.</text>
</comment>
<feature type="compositionally biased region" description="Polar residues" evidence="8">
    <location>
        <begin position="660"/>
        <end position="676"/>
    </location>
</feature>
<dbReference type="PROSITE" id="PS50056">
    <property type="entry name" value="TYR_PHOSPHATASE_2"/>
    <property type="match status" value="1"/>
</dbReference>
<dbReference type="InterPro" id="IPR019748">
    <property type="entry name" value="FERM_central"/>
</dbReference>
<dbReference type="SMART" id="SM00194">
    <property type="entry name" value="PTPc"/>
    <property type="match status" value="1"/>
</dbReference>
<dbReference type="GO" id="GO:0005856">
    <property type="term" value="C:cytoskeleton"/>
    <property type="evidence" value="ECO:0007669"/>
    <property type="project" value="UniProtKB-SubCell"/>
</dbReference>
<dbReference type="PROSITE" id="PS50106">
    <property type="entry name" value="PDZ"/>
    <property type="match status" value="1"/>
</dbReference>